<dbReference type="RefSeq" id="XP_004353685.1">
    <property type="nucleotide sequence ID" value="XM_004353633.1"/>
</dbReference>
<dbReference type="PANTHER" id="PTHR22950">
    <property type="entry name" value="AMINO ACID TRANSPORTER"/>
    <property type="match status" value="1"/>
</dbReference>
<evidence type="ECO:0000256" key="4">
    <source>
        <dbReference type="ARBA" id="ARBA00023136"/>
    </source>
</evidence>
<evidence type="ECO:0000256" key="2">
    <source>
        <dbReference type="ARBA" id="ARBA00022692"/>
    </source>
</evidence>
<keyword evidence="4 5" id="KW-0472">Membrane</keyword>
<feature type="domain" description="Amino acid transporter transmembrane" evidence="6">
    <location>
        <begin position="68"/>
        <end position="476"/>
    </location>
</feature>
<gene>
    <name evidence="7" type="ORF">ACA1_376170</name>
</gene>
<dbReference type="KEGG" id="acan:ACA1_376170"/>
<accession>L8HFY8</accession>
<feature type="transmembrane region" description="Helical" evidence="5">
    <location>
        <begin position="208"/>
        <end position="225"/>
    </location>
</feature>
<reference evidence="7 8" key="1">
    <citation type="journal article" date="2013" name="Genome Biol.">
        <title>Genome of Acanthamoeba castellanii highlights extensive lateral gene transfer and early evolution of tyrosine kinase signaling.</title>
        <authorList>
            <person name="Clarke M."/>
            <person name="Lohan A.J."/>
            <person name="Liu B."/>
            <person name="Lagkouvardos I."/>
            <person name="Roy S."/>
            <person name="Zafar N."/>
            <person name="Bertelli C."/>
            <person name="Schilde C."/>
            <person name="Kianianmomeni A."/>
            <person name="Burglin T.R."/>
            <person name="Frech C."/>
            <person name="Turcotte B."/>
            <person name="Kopec K.O."/>
            <person name="Synnott J.M."/>
            <person name="Choo C."/>
            <person name="Paponov I."/>
            <person name="Finkler A."/>
            <person name="Soon Heng Tan C."/>
            <person name="Hutchins A.P."/>
            <person name="Weinmeier T."/>
            <person name="Rattei T."/>
            <person name="Chu J.S."/>
            <person name="Gimenez G."/>
            <person name="Irimia M."/>
            <person name="Rigden D.J."/>
            <person name="Fitzpatrick D.A."/>
            <person name="Lorenzo-Morales J."/>
            <person name="Bateman A."/>
            <person name="Chiu C.H."/>
            <person name="Tang P."/>
            <person name="Hegemann P."/>
            <person name="Fromm H."/>
            <person name="Raoult D."/>
            <person name="Greub G."/>
            <person name="Miranda-Saavedra D."/>
            <person name="Chen N."/>
            <person name="Nash P."/>
            <person name="Ginger M.L."/>
            <person name="Horn M."/>
            <person name="Schaap P."/>
            <person name="Caler L."/>
            <person name="Loftus B."/>
        </authorList>
    </citation>
    <scope>NUCLEOTIDE SEQUENCE [LARGE SCALE GENOMIC DNA]</scope>
    <source>
        <strain evidence="7 8">Neff</strain>
    </source>
</reference>
<comment type="subcellular location">
    <subcellularLocation>
        <location evidence="1">Membrane</location>
        <topology evidence="1">Multi-pass membrane protein</topology>
    </subcellularLocation>
</comment>
<dbReference type="PANTHER" id="PTHR22950:SF349">
    <property type="entry name" value="AMINO ACID TRANSPORTER TRANSMEMBRANE DOMAIN-CONTAINING PROTEIN"/>
    <property type="match status" value="1"/>
</dbReference>
<name>L8HFY8_ACACF</name>
<feature type="transmembrane region" description="Helical" evidence="5">
    <location>
        <begin position="454"/>
        <end position="482"/>
    </location>
</feature>
<feature type="transmembrane region" description="Helical" evidence="5">
    <location>
        <begin position="151"/>
        <end position="174"/>
    </location>
</feature>
<keyword evidence="2 5" id="KW-0812">Transmembrane</keyword>
<feature type="transmembrane region" description="Helical" evidence="5">
    <location>
        <begin position="278"/>
        <end position="296"/>
    </location>
</feature>
<evidence type="ECO:0000256" key="5">
    <source>
        <dbReference type="SAM" id="Phobius"/>
    </source>
</evidence>
<keyword evidence="3 5" id="KW-1133">Transmembrane helix</keyword>
<proteinExistence type="predicted"/>
<evidence type="ECO:0000313" key="8">
    <source>
        <dbReference type="Proteomes" id="UP000011083"/>
    </source>
</evidence>
<protein>
    <submittedName>
        <fullName evidence="7">Transmembrane amino acid transporter protein</fullName>
    </submittedName>
</protein>
<dbReference type="GO" id="GO:0015179">
    <property type="term" value="F:L-amino acid transmembrane transporter activity"/>
    <property type="evidence" value="ECO:0007669"/>
    <property type="project" value="TreeGrafter"/>
</dbReference>
<sequence>MSSDNGREDSVVEAVTAWHVFPQPQIYLQGTEGSLGDRLRHRGTGDEKAYLINDAEQPAAEGHQVVGKQGALQASASIIKAVVGAGSFALPWAFLQAGLFGGMIGILVLAILSCYTIRMLIQCKRELVGKSDRYVTYVDIAREVYGRVVAWTLYAAIVITSIGACSAYLVFWYYSSRPSACHPLFTEPVPCPFSGNMLESVSRGKLESMYWVFILAGPLILFTWIRSFRYLAFTSIIGDIALVLAMITMFVEGFKEESVENPFGGEYPPIQYLSYPKFFGAAAFLFCVHMLMVPIEQSMHTPKNFGKAVYGSFLVVTVLNLVFAAIGYEAFDYKYMLYKGATKDIIINNLPDNVFVDVARVALVFDLFFTFIVVIVPARDIIETSLLTPNQRWNTIKRYAIRTVMVGICVGIGVGVKQFSDLIGLVSGLSLSFMAFVLPPMLHMRLFWARLDWVLIGVDIFLILFGIVAAVTTTTVSAISIVGDYS</sequence>
<keyword evidence="8" id="KW-1185">Reference proteome</keyword>
<evidence type="ECO:0000313" key="7">
    <source>
        <dbReference type="EMBL" id="ELR24157.1"/>
    </source>
</evidence>
<dbReference type="OMA" id="ICTHWYQ"/>
<dbReference type="AlphaFoldDB" id="L8HFY8"/>
<dbReference type="EMBL" id="KB007836">
    <property type="protein sequence ID" value="ELR24157.1"/>
    <property type="molecule type" value="Genomic_DNA"/>
</dbReference>
<dbReference type="STRING" id="1257118.L8HFY8"/>
<feature type="transmembrane region" description="Helical" evidence="5">
    <location>
        <begin position="230"/>
        <end position="251"/>
    </location>
</feature>
<dbReference type="InterPro" id="IPR013057">
    <property type="entry name" value="AA_transpt_TM"/>
</dbReference>
<organism evidence="7 8">
    <name type="scientific">Acanthamoeba castellanii (strain ATCC 30010 / Neff)</name>
    <dbReference type="NCBI Taxonomy" id="1257118"/>
    <lineage>
        <taxon>Eukaryota</taxon>
        <taxon>Amoebozoa</taxon>
        <taxon>Discosea</taxon>
        <taxon>Longamoebia</taxon>
        <taxon>Centramoebida</taxon>
        <taxon>Acanthamoebidae</taxon>
        <taxon>Acanthamoeba</taxon>
    </lineage>
</organism>
<dbReference type="OrthoDB" id="1684102at2759"/>
<evidence type="ECO:0000256" key="1">
    <source>
        <dbReference type="ARBA" id="ARBA00004141"/>
    </source>
</evidence>
<feature type="transmembrane region" description="Helical" evidence="5">
    <location>
        <begin position="100"/>
        <end position="121"/>
    </location>
</feature>
<feature type="transmembrane region" description="Helical" evidence="5">
    <location>
        <begin position="399"/>
        <end position="416"/>
    </location>
</feature>
<dbReference type="GeneID" id="14925163"/>
<dbReference type="GO" id="GO:0005774">
    <property type="term" value="C:vacuolar membrane"/>
    <property type="evidence" value="ECO:0007669"/>
    <property type="project" value="TreeGrafter"/>
</dbReference>
<feature type="transmembrane region" description="Helical" evidence="5">
    <location>
        <begin position="422"/>
        <end position="442"/>
    </location>
</feature>
<evidence type="ECO:0000256" key="3">
    <source>
        <dbReference type="ARBA" id="ARBA00022989"/>
    </source>
</evidence>
<evidence type="ECO:0000259" key="6">
    <source>
        <dbReference type="Pfam" id="PF01490"/>
    </source>
</evidence>
<feature type="transmembrane region" description="Helical" evidence="5">
    <location>
        <begin position="308"/>
        <end position="328"/>
    </location>
</feature>
<dbReference type="Pfam" id="PF01490">
    <property type="entry name" value="Aa_trans"/>
    <property type="match status" value="1"/>
</dbReference>
<feature type="transmembrane region" description="Helical" evidence="5">
    <location>
        <begin position="358"/>
        <end position="378"/>
    </location>
</feature>
<dbReference type="Proteomes" id="UP000011083">
    <property type="component" value="Unassembled WGS sequence"/>
</dbReference>
<dbReference type="VEuPathDB" id="AmoebaDB:ACA1_376170"/>